<keyword evidence="4" id="KW-0067">ATP-binding</keyword>
<dbReference type="EC" id="2.7.1.-" evidence="6"/>
<organism evidence="6 7">
    <name type="scientific">Roseomonas acroporae</name>
    <dbReference type="NCBI Taxonomy" id="2937791"/>
    <lineage>
        <taxon>Bacteria</taxon>
        <taxon>Pseudomonadati</taxon>
        <taxon>Pseudomonadota</taxon>
        <taxon>Alphaproteobacteria</taxon>
        <taxon>Acetobacterales</taxon>
        <taxon>Roseomonadaceae</taxon>
        <taxon>Roseomonas</taxon>
    </lineage>
</organism>
<dbReference type="GO" id="GO:0005524">
    <property type="term" value="F:ATP binding"/>
    <property type="evidence" value="ECO:0007669"/>
    <property type="project" value="UniProtKB-KW"/>
</dbReference>
<keyword evidence="2" id="KW-0547">Nucleotide-binding</keyword>
<dbReference type="InterPro" id="IPR045540">
    <property type="entry name" value="YegS/DAGK_C"/>
</dbReference>
<dbReference type="InterPro" id="IPR016064">
    <property type="entry name" value="NAD/diacylglycerol_kinase_sf"/>
</dbReference>
<dbReference type="Gene3D" id="2.60.200.40">
    <property type="match status" value="1"/>
</dbReference>
<evidence type="ECO:0000313" key="6">
    <source>
        <dbReference type="EMBL" id="MCK8785999.1"/>
    </source>
</evidence>
<keyword evidence="7" id="KW-1185">Reference proteome</keyword>
<dbReference type="Pfam" id="PF00781">
    <property type="entry name" value="DAGK_cat"/>
    <property type="match status" value="1"/>
</dbReference>
<dbReference type="PANTHER" id="PTHR12358:SF54">
    <property type="entry name" value="SPHINGOSINE KINASE RELATED PROTEIN"/>
    <property type="match status" value="1"/>
</dbReference>
<evidence type="ECO:0000256" key="2">
    <source>
        <dbReference type="ARBA" id="ARBA00022741"/>
    </source>
</evidence>
<dbReference type="Gene3D" id="3.40.50.10330">
    <property type="entry name" value="Probable inorganic polyphosphate/atp-NAD kinase, domain 1"/>
    <property type="match status" value="1"/>
</dbReference>
<sequence>MQQDIEEPAAAGADGTASQRLPALLVVNRNSRRGAAAGEAAGAALEAAGVPVRRENCEDARGLPDLIRAMADRVDRVVIGGGDGSMNAAAPGLLETGLPLGVLPLGTANDLARTLGIPADPEAAAAVIAAGRLRAIDLGEVNGHPYFNVASVGFGVDLTRALTRDSKRSFGVLGYAIAGFRALSRLRPFSAEILSGGERRVSRTVHVAVGNGRHYGGGMTVSEDAEIDDGRLDVYSLEVAGVWQLLKLLPALRSGRHQRWAEIRTLTGDAIEIRTRRRRAVNADGEIVTRTPACFRVLRGALRVYVP</sequence>
<comment type="caution">
    <text evidence="6">The sequence shown here is derived from an EMBL/GenBank/DDBJ whole genome shotgun (WGS) entry which is preliminary data.</text>
</comment>
<dbReference type="Pfam" id="PF19279">
    <property type="entry name" value="YegS_C"/>
    <property type="match status" value="1"/>
</dbReference>
<feature type="domain" description="DAGKc" evidence="5">
    <location>
        <begin position="18"/>
        <end position="145"/>
    </location>
</feature>
<dbReference type="EMBL" id="JALPRX010000073">
    <property type="protein sequence ID" value="MCK8785999.1"/>
    <property type="molecule type" value="Genomic_DNA"/>
</dbReference>
<dbReference type="InterPro" id="IPR001206">
    <property type="entry name" value="Diacylglycerol_kinase_cat_dom"/>
</dbReference>
<proteinExistence type="predicted"/>
<accession>A0A9X2BXI4</accession>
<evidence type="ECO:0000256" key="4">
    <source>
        <dbReference type="ARBA" id="ARBA00022840"/>
    </source>
</evidence>
<protein>
    <submittedName>
        <fullName evidence="6">Lipid kinase</fullName>
        <ecNumber evidence="6">2.7.1.-</ecNumber>
    </submittedName>
</protein>
<keyword evidence="1 6" id="KW-0808">Transferase</keyword>
<dbReference type="PANTHER" id="PTHR12358">
    <property type="entry name" value="SPHINGOSINE KINASE"/>
    <property type="match status" value="1"/>
</dbReference>
<dbReference type="PROSITE" id="PS50146">
    <property type="entry name" value="DAGK"/>
    <property type="match status" value="1"/>
</dbReference>
<reference evidence="6" key="1">
    <citation type="submission" date="2022-04" db="EMBL/GenBank/DDBJ databases">
        <title>Roseomonas acroporae sp. nov., isolated from coral Acropora digitifera.</title>
        <authorList>
            <person name="Sun H."/>
        </authorList>
    </citation>
    <scope>NUCLEOTIDE SEQUENCE</scope>
    <source>
        <strain evidence="6">NAR14</strain>
    </source>
</reference>
<dbReference type="InterPro" id="IPR050187">
    <property type="entry name" value="Lipid_Phosphate_FormReg"/>
</dbReference>
<dbReference type="Proteomes" id="UP001139516">
    <property type="component" value="Unassembled WGS sequence"/>
</dbReference>
<dbReference type="NCBIfam" id="NF009604">
    <property type="entry name" value="PRK13057.1"/>
    <property type="match status" value="1"/>
</dbReference>
<dbReference type="GO" id="GO:0016301">
    <property type="term" value="F:kinase activity"/>
    <property type="evidence" value="ECO:0007669"/>
    <property type="project" value="UniProtKB-KW"/>
</dbReference>
<evidence type="ECO:0000256" key="3">
    <source>
        <dbReference type="ARBA" id="ARBA00022777"/>
    </source>
</evidence>
<dbReference type="SUPFAM" id="SSF111331">
    <property type="entry name" value="NAD kinase/diacylglycerol kinase-like"/>
    <property type="match status" value="1"/>
</dbReference>
<dbReference type="AlphaFoldDB" id="A0A9X2BXI4"/>
<name>A0A9X2BXI4_9PROT</name>
<dbReference type="NCBIfam" id="TIGR00147">
    <property type="entry name" value="YegS/Rv2252/BmrU family lipid kinase"/>
    <property type="match status" value="1"/>
</dbReference>
<dbReference type="SMART" id="SM00046">
    <property type="entry name" value="DAGKc"/>
    <property type="match status" value="1"/>
</dbReference>
<keyword evidence="3 6" id="KW-0418">Kinase</keyword>
<evidence type="ECO:0000256" key="1">
    <source>
        <dbReference type="ARBA" id="ARBA00022679"/>
    </source>
</evidence>
<evidence type="ECO:0000259" key="5">
    <source>
        <dbReference type="PROSITE" id="PS50146"/>
    </source>
</evidence>
<dbReference type="InterPro" id="IPR017438">
    <property type="entry name" value="ATP-NAD_kinase_N"/>
</dbReference>
<evidence type="ECO:0000313" key="7">
    <source>
        <dbReference type="Proteomes" id="UP001139516"/>
    </source>
</evidence>
<dbReference type="InterPro" id="IPR005218">
    <property type="entry name" value="Diacylglycerol/lipid_kinase"/>
</dbReference>
<dbReference type="RefSeq" id="WP_248668118.1">
    <property type="nucleotide sequence ID" value="NZ_JALPRX010000073.1"/>
</dbReference>
<gene>
    <name evidence="6" type="ORF">M0638_16605</name>
</gene>
<dbReference type="GO" id="GO:0008654">
    <property type="term" value="P:phospholipid biosynthetic process"/>
    <property type="evidence" value="ECO:0007669"/>
    <property type="project" value="InterPro"/>
</dbReference>